<dbReference type="PANTHER" id="PTHR11441">
    <property type="entry name" value="THYMIDINE KINASE"/>
    <property type="match status" value="1"/>
</dbReference>
<protein>
    <recommendedName>
        <fullName evidence="2 10">Thymidine kinase</fullName>
        <ecNumber evidence="2 10">2.7.1.21</ecNumber>
    </recommendedName>
</protein>
<evidence type="ECO:0000256" key="7">
    <source>
        <dbReference type="ARBA" id="ARBA00022840"/>
    </source>
</evidence>
<comment type="catalytic activity">
    <reaction evidence="10">
        <text>thymidine + ATP = dTMP + ADP + H(+)</text>
        <dbReference type="Rhea" id="RHEA:19129"/>
        <dbReference type="ChEBI" id="CHEBI:15378"/>
        <dbReference type="ChEBI" id="CHEBI:17748"/>
        <dbReference type="ChEBI" id="CHEBI:30616"/>
        <dbReference type="ChEBI" id="CHEBI:63528"/>
        <dbReference type="ChEBI" id="CHEBI:456216"/>
        <dbReference type="EC" id="2.7.1.21"/>
    </reaction>
</comment>
<dbReference type="HAMAP" id="MF_00124">
    <property type="entry name" value="Thymidine_kinase"/>
    <property type="match status" value="1"/>
</dbReference>
<evidence type="ECO:0000256" key="4">
    <source>
        <dbReference type="ARBA" id="ARBA00022679"/>
    </source>
</evidence>
<dbReference type="InterPro" id="IPR001267">
    <property type="entry name" value="Thymidine_kinase"/>
</dbReference>
<evidence type="ECO:0000256" key="6">
    <source>
        <dbReference type="ARBA" id="ARBA00022777"/>
    </source>
</evidence>
<comment type="similarity">
    <text evidence="1 11">Belongs to the thymidine kinase family.</text>
</comment>
<dbReference type="GO" id="GO:0046104">
    <property type="term" value="P:thymidine metabolic process"/>
    <property type="evidence" value="ECO:0007669"/>
    <property type="project" value="TreeGrafter"/>
</dbReference>
<keyword evidence="13" id="KW-1185">Reference proteome</keyword>
<feature type="binding site" evidence="9">
    <location>
        <begin position="167"/>
        <end position="170"/>
    </location>
    <ligand>
        <name>substrate</name>
    </ligand>
</feature>
<dbReference type="GO" id="GO:0004797">
    <property type="term" value="F:thymidine kinase activity"/>
    <property type="evidence" value="ECO:0007669"/>
    <property type="project" value="UniProtKB-EC"/>
</dbReference>
<keyword evidence="4 10" id="KW-0808">Transferase</keyword>
<keyword evidence="5 10" id="KW-0547">Nucleotide-binding</keyword>
<evidence type="ECO:0000256" key="9">
    <source>
        <dbReference type="PIRSR" id="PIRSR035805-2"/>
    </source>
</evidence>
<evidence type="ECO:0000256" key="8">
    <source>
        <dbReference type="PIRSR" id="PIRSR035805-1"/>
    </source>
</evidence>
<evidence type="ECO:0000256" key="3">
    <source>
        <dbReference type="ARBA" id="ARBA00022634"/>
    </source>
</evidence>
<gene>
    <name evidence="12" type="ORF">vBKpMFBKp24_161</name>
</gene>
<dbReference type="InterPro" id="IPR027417">
    <property type="entry name" value="P-loop_NTPase"/>
</dbReference>
<reference evidence="12 13" key="1">
    <citation type="submission" date="2020-12" db="EMBL/GenBank/DDBJ databases">
        <title>Genomic characterization of four novel bacteriophages infecting Klebsiella pneumoniae.</title>
        <authorList>
            <person name="Estrada Bonilla B."/>
            <person name="Costa A.R."/>
            <person name="van Rossum T."/>
            <person name="Hagedoorn S."/>
            <person name="Wallinga H."/>
            <person name="Xiao M."/>
            <person name="Song W."/>
            <person name="Haas P.-J."/>
            <person name="Nobrega F.L."/>
            <person name="Brouns S.J.J."/>
        </authorList>
    </citation>
    <scope>NUCLEOTIDE SEQUENCE [LARGE SCALE GENOMIC DNA]</scope>
</reference>
<dbReference type="EMBL" id="MW394391">
    <property type="protein sequence ID" value="QQV92142.1"/>
    <property type="molecule type" value="Genomic_DNA"/>
</dbReference>
<keyword evidence="6 10" id="KW-0418">Kinase</keyword>
<dbReference type="GO" id="GO:0005524">
    <property type="term" value="F:ATP binding"/>
    <property type="evidence" value="ECO:0007669"/>
    <property type="project" value="UniProtKB-KW"/>
</dbReference>
<evidence type="ECO:0000256" key="10">
    <source>
        <dbReference type="RuleBase" id="RU000544"/>
    </source>
</evidence>
<keyword evidence="3 10" id="KW-0237">DNA synthesis</keyword>
<dbReference type="PANTHER" id="PTHR11441:SF0">
    <property type="entry name" value="THYMIDINE KINASE, CYTOSOLIC"/>
    <property type="match status" value="1"/>
</dbReference>
<name>A0A7U0J748_9CAUD</name>
<keyword evidence="7 10" id="KW-0067">ATP-binding</keyword>
<dbReference type="NCBIfam" id="NF003300">
    <property type="entry name" value="PRK04296.1-5"/>
    <property type="match status" value="1"/>
</dbReference>
<dbReference type="Pfam" id="PF00265">
    <property type="entry name" value="TK"/>
    <property type="match status" value="1"/>
</dbReference>
<organism evidence="12 13">
    <name type="scientific">Klebsiella phage vB_KpM_FBKp24</name>
    <dbReference type="NCBI Taxonomy" id="2801834"/>
    <lineage>
        <taxon>Viruses</taxon>
        <taxon>Duplodnaviria</taxon>
        <taxon>Heunggongvirae</taxon>
        <taxon>Uroviricota</taxon>
        <taxon>Caudoviricetes</taxon>
        <taxon>Chimalliviridae</taxon>
        <taxon>Maaswegvirus</taxon>
        <taxon>Maaswegvirus Kp24</taxon>
    </lineage>
</organism>
<dbReference type="Proteomes" id="UP000596381">
    <property type="component" value="Segment"/>
</dbReference>
<accession>A0A7U0J748</accession>
<dbReference type="SUPFAM" id="SSF57716">
    <property type="entry name" value="Glucocorticoid receptor-like (DNA-binding domain)"/>
    <property type="match status" value="1"/>
</dbReference>
<dbReference type="Gene3D" id="3.40.50.300">
    <property type="entry name" value="P-loop containing nucleotide triphosphate hydrolases"/>
    <property type="match status" value="1"/>
</dbReference>
<proteinExistence type="inferred from homology"/>
<evidence type="ECO:0000256" key="5">
    <source>
        <dbReference type="ARBA" id="ARBA00022741"/>
    </source>
</evidence>
<dbReference type="SUPFAM" id="SSF52540">
    <property type="entry name" value="P-loop containing nucleoside triphosphate hydrolases"/>
    <property type="match status" value="1"/>
</dbReference>
<dbReference type="PIRSF" id="PIRSF035805">
    <property type="entry name" value="TK_cell"/>
    <property type="match status" value="1"/>
</dbReference>
<evidence type="ECO:0000313" key="12">
    <source>
        <dbReference type="EMBL" id="QQV92142.1"/>
    </source>
</evidence>
<feature type="active site" description="Proton acceptor" evidence="8">
    <location>
        <position position="85"/>
    </location>
</feature>
<sequence length="196" mass="22125">MALIYRFGAMNSSKSSNLLQTAYNYRERGMEVDIFKPAIDTRDEKGKVSSRIGLSGDCVMLDKNTSFLTDIYKDRQYPKVILVDEAQFLEPFHVYELRSLADLNDVTVLCYGLRTDFQREAFPASAILLAIADKLEEIPTVCWCGKKARFVLRLNDKGEVVVVGPQVQIGGNDSYISVCSKHWALQQPSESEVDKK</sequence>
<dbReference type="Gene3D" id="3.30.60.20">
    <property type="match status" value="1"/>
</dbReference>
<evidence type="ECO:0000313" key="13">
    <source>
        <dbReference type="Proteomes" id="UP000596381"/>
    </source>
</evidence>
<evidence type="ECO:0000256" key="1">
    <source>
        <dbReference type="ARBA" id="ARBA00007587"/>
    </source>
</evidence>
<evidence type="ECO:0000256" key="11">
    <source>
        <dbReference type="RuleBase" id="RU004165"/>
    </source>
</evidence>
<dbReference type="EC" id="2.7.1.21" evidence="2 10"/>
<feature type="binding site" evidence="9">
    <location>
        <position position="175"/>
    </location>
    <ligand>
        <name>substrate</name>
    </ligand>
</feature>
<dbReference type="GO" id="GO:0071897">
    <property type="term" value="P:DNA biosynthetic process"/>
    <property type="evidence" value="ECO:0007669"/>
    <property type="project" value="UniProtKB-KW"/>
</dbReference>
<evidence type="ECO:0000256" key="2">
    <source>
        <dbReference type="ARBA" id="ARBA00012118"/>
    </source>
</evidence>